<dbReference type="Gene3D" id="1.10.1740.10">
    <property type="match status" value="1"/>
</dbReference>
<comment type="similarity">
    <text evidence="1">Belongs to the sigma-70 factor family. ECF subfamily.</text>
</comment>
<dbReference type="InterPro" id="IPR007627">
    <property type="entry name" value="RNA_pol_sigma70_r2"/>
</dbReference>
<keyword evidence="5" id="KW-0804">Transcription</keyword>
<protein>
    <submittedName>
        <fullName evidence="9">RNA polymerase subunit sigma-70</fullName>
    </submittedName>
</protein>
<dbReference type="EMBL" id="QFYQ01000001">
    <property type="protein sequence ID" value="RAK54126.1"/>
    <property type="molecule type" value="Genomic_DNA"/>
</dbReference>
<evidence type="ECO:0000259" key="8">
    <source>
        <dbReference type="Pfam" id="PF08281"/>
    </source>
</evidence>
<dbReference type="PANTHER" id="PTHR43133:SF8">
    <property type="entry name" value="RNA POLYMERASE SIGMA FACTOR HI_1459-RELATED"/>
    <property type="match status" value="1"/>
</dbReference>
<comment type="caution">
    <text evidence="9">The sequence shown here is derived from an EMBL/GenBank/DDBJ whole genome shotgun (WGS) entry which is preliminary data.</text>
</comment>
<evidence type="ECO:0000256" key="1">
    <source>
        <dbReference type="ARBA" id="ARBA00010641"/>
    </source>
</evidence>
<dbReference type="InterPro" id="IPR013325">
    <property type="entry name" value="RNA_pol_sigma_r2"/>
</dbReference>
<evidence type="ECO:0000313" key="9">
    <source>
        <dbReference type="EMBL" id="RAK54126.1"/>
    </source>
</evidence>
<dbReference type="NCBIfam" id="TIGR02937">
    <property type="entry name" value="sigma70-ECF"/>
    <property type="match status" value="1"/>
</dbReference>
<dbReference type="Pfam" id="PF08281">
    <property type="entry name" value="Sigma70_r4_2"/>
    <property type="match status" value="1"/>
</dbReference>
<organism evidence="9 10">
    <name type="scientific">Phenylobacterium soli</name>
    <dbReference type="NCBI Taxonomy" id="2170551"/>
    <lineage>
        <taxon>Bacteria</taxon>
        <taxon>Pseudomonadati</taxon>
        <taxon>Pseudomonadota</taxon>
        <taxon>Alphaproteobacteria</taxon>
        <taxon>Caulobacterales</taxon>
        <taxon>Caulobacteraceae</taxon>
        <taxon>Phenylobacterium</taxon>
    </lineage>
</organism>
<feature type="domain" description="RNA polymerase sigma factor 70 region 4 type 2" evidence="8">
    <location>
        <begin position="134"/>
        <end position="185"/>
    </location>
</feature>
<keyword evidence="2" id="KW-0805">Transcription regulation</keyword>
<dbReference type="OrthoDB" id="7188614at2"/>
<sequence length="226" mass="25698">MSRPKRGGATPPAGGPPPPKDGDSAVKPADAAVRRVLVECHRDMLWFLQRRLRNRQDAEDVLQTFVARALDRSDDLREIRSVRGWLSRILASTLADHQRRTARRGGRETAMDPADLEQLLVEPDEELDSQVCACLYRLLPTLKPAYAEVIWRIDLLDEPRDRVAASLGLTLNTINVRLHRGRQALRRRLEEICLTCPVHGFLDCRCEEAERGRELRDRLRSHSSSA</sequence>
<dbReference type="RefSeq" id="WP_111527877.1">
    <property type="nucleotide sequence ID" value="NZ_JBHRSG010000002.1"/>
</dbReference>
<evidence type="ECO:0000256" key="4">
    <source>
        <dbReference type="ARBA" id="ARBA00023125"/>
    </source>
</evidence>
<evidence type="ECO:0000256" key="6">
    <source>
        <dbReference type="SAM" id="MobiDB-lite"/>
    </source>
</evidence>
<dbReference type="InterPro" id="IPR013249">
    <property type="entry name" value="RNA_pol_sigma70_r4_t2"/>
</dbReference>
<evidence type="ECO:0000256" key="5">
    <source>
        <dbReference type="ARBA" id="ARBA00023163"/>
    </source>
</evidence>
<dbReference type="SUPFAM" id="SSF88946">
    <property type="entry name" value="Sigma2 domain of RNA polymerase sigma factors"/>
    <property type="match status" value="1"/>
</dbReference>
<evidence type="ECO:0000256" key="2">
    <source>
        <dbReference type="ARBA" id="ARBA00023015"/>
    </source>
</evidence>
<keyword evidence="10" id="KW-1185">Reference proteome</keyword>
<dbReference type="PANTHER" id="PTHR43133">
    <property type="entry name" value="RNA POLYMERASE ECF-TYPE SIGMA FACTO"/>
    <property type="match status" value="1"/>
</dbReference>
<dbReference type="Proteomes" id="UP000249254">
    <property type="component" value="Unassembled WGS sequence"/>
</dbReference>
<evidence type="ECO:0000259" key="7">
    <source>
        <dbReference type="Pfam" id="PF04542"/>
    </source>
</evidence>
<dbReference type="InterPro" id="IPR036388">
    <property type="entry name" value="WH-like_DNA-bd_sf"/>
</dbReference>
<dbReference type="AlphaFoldDB" id="A0A328AJ76"/>
<reference evidence="10" key="1">
    <citation type="submission" date="2018-05" db="EMBL/GenBank/DDBJ databases">
        <authorList>
            <person name="Li X."/>
        </authorList>
    </citation>
    <scope>NUCLEOTIDE SEQUENCE [LARGE SCALE GENOMIC DNA]</scope>
    <source>
        <strain evidence="10">LX32</strain>
    </source>
</reference>
<dbReference type="SUPFAM" id="SSF88659">
    <property type="entry name" value="Sigma3 and sigma4 domains of RNA polymerase sigma factors"/>
    <property type="match status" value="1"/>
</dbReference>
<keyword evidence="4" id="KW-0238">DNA-binding</keyword>
<dbReference type="GO" id="GO:0006352">
    <property type="term" value="P:DNA-templated transcription initiation"/>
    <property type="evidence" value="ECO:0007669"/>
    <property type="project" value="InterPro"/>
</dbReference>
<evidence type="ECO:0000313" key="10">
    <source>
        <dbReference type="Proteomes" id="UP000249254"/>
    </source>
</evidence>
<keyword evidence="3" id="KW-0731">Sigma factor</keyword>
<dbReference type="InterPro" id="IPR039425">
    <property type="entry name" value="RNA_pol_sigma-70-like"/>
</dbReference>
<dbReference type="GO" id="GO:0003677">
    <property type="term" value="F:DNA binding"/>
    <property type="evidence" value="ECO:0007669"/>
    <property type="project" value="UniProtKB-KW"/>
</dbReference>
<dbReference type="Gene3D" id="1.10.10.10">
    <property type="entry name" value="Winged helix-like DNA-binding domain superfamily/Winged helix DNA-binding domain"/>
    <property type="match status" value="1"/>
</dbReference>
<proteinExistence type="inferred from homology"/>
<gene>
    <name evidence="9" type="ORF">DJ017_06115</name>
</gene>
<feature type="domain" description="RNA polymerase sigma-70 region 2" evidence="7">
    <location>
        <begin position="38"/>
        <end position="104"/>
    </location>
</feature>
<dbReference type="InterPro" id="IPR014284">
    <property type="entry name" value="RNA_pol_sigma-70_dom"/>
</dbReference>
<dbReference type="Pfam" id="PF04542">
    <property type="entry name" value="Sigma70_r2"/>
    <property type="match status" value="1"/>
</dbReference>
<name>A0A328AJ76_9CAUL</name>
<dbReference type="InterPro" id="IPR013324">
    <property type="entry name" value="RNA_pol_sigma_r3/r4-like"/>
</dbReference>
<dbReference type="GO" id="GO:0016987">
    <property type="term" value="F:sigma factor activity"/>
    <property type="evidence" value="ECO:0007669"/>
    <property type="project" value="UniProtKB-KW"/>
</dbReference>
<accession>A0A328AJ76</accession>
<evidence type="ECO:0000256" key="3">
    <source>
        <dbReference type="ARBA" id="ARBA00023082"/>
    </source>
</evidence>
<feature type="region of interest" description="Disordered" evidence="6">
    <location>
        <begin position="1"/>
        <end position="27"/>
    </location>
</feature>